<dbReference type="InterPro" id="IPR044658">
    <property type="entry name" value="bHLH92/bHLH041-like"/>
</dbReference>
<evidence type="ECO:0000256" key="2">
    <source>
        <dbReference type="ARBA" id="ARBA00023015"/>
    </source>
</evidence>
<feature type="coiled-coil region" evidence="4">
    <location>
        <begin position="196"/>
        <end position="223"/>
    </location>
</feature>
<evidence type="ECO:0000256" key="1">
    <source>
        <dbReference type="ARBA" id="ARBA00005510"/>
    </source>
</evidence>
<dbReference type="Gramene" id="TVT99343">
    <property type="protein sequence ID" value="TVT99343"/>
    <property type="gene ID" value="EJB05_55298"/>
</dbReference>
<protein>
    <recommendedName>
        <fullName evidence="5">BHLH domain-containing protein</fullName>
    </recommendedName>
</protein>
<organism evidence="6 7">
    <name type="scientific">Eragrostis curvula</name>
    <name type="common">weeping love grass</name>
    <dbReference type="NCBI Taxonomy" id="38414"/>
    <lineage>
        <taxon>Eukaryota</taxon>
        <taxon>Viridiplantae</taxon>
        <taxon>Streptophyta</taxon>
        <taxon>Embryophyta</taxon>
        <taxon>Tracheophyta</taxon>
        <taxon>Spermatophyta</taxon>
        <taxon>Magnoliopsida</taxon>
        <taxon>Liliopsida</taxon>
        <taxon>Poales</taxon>
        <taxon>Poaceae</taxon>
        <taxon>PACMAD clade</taxon>
        <taxon>Chloridoideae</taxon>
        <taxon>Eragrostideae</taxon>
        <taxon>Eragrostidinae</taxon>
        <taxon>Eragrostis</taxon>
    </lineage>
</organism>
<dbReference type="Pfam" id="PF00010">
    <property type="entry name" value="HLH"/>
    <property type="match status" value="1"/>
</dbReference>
<name>A0A5J9SK50_9POAL</name>
<comment type="caution">
    <text evidence="6">The sequence shown here is derived from an EMBL/GenBank/DDBJ whole genome shotgun (WGS) entry which is preliminary data.</text>
</comment>
<evidence type="ECO:0000259" key="5">
    <source>
        <dbReference type="PROSITE" id="PS50888"/>
    </source>
</evidence>
<dbReference type="PANTHER" id="PTHR46665:SF8">
    <property type="entry name" value="BHLH DOMAIN-CONTAINING PROTEIN"/>
    <property type="match status" value="1"/>
</dbReference>
<dbReference type="OrthoDB" id="5778525at2759"/>
<dbReference type="Gene3D" id="4.10.280.10">
    <property type="entry name" value="Helix-loop-helix DNA-binding domain"/>
    <property type="match status" value="1"/>
</dbReference>
<dbReference type="GO" id="GO:0046983">
    <property type="term" value="F:protein dimerization activity"/>
    <property type="evidence" value="ECO:0007669"/>
    <property type="project" value="InterPro"/>
</dbReference>
<dbReference type="InterPro" id="IPR011598">
    <property type="entry name" value="bHLH_dom"/>
</dbReference>
<gene>
    <name evidence="6" type="ORF">EJB05_55298</name>
</gene>
<feature type="non-terminal residue" evidence="6">
    <location>
        <position position="1"/>
    </location>
</feature>
<dbReference type="InterPro" id="IPR036638">
    <property type="entry name" value="HLH_DNA-bd_sf"/>
</dbReference>
<keyword evidence="7" id="KW-1185">Reference proteome</keyword>
<dbReference type="CDD" id="cd11393">
    <property type="entry name" value="bHLH_AtbHLH_like"/>
    <property type="match status" value="1"/>
</dbReference>
<evidence type="ECO:0000256" key="4">
    <source>
        <dbReference type="SAM" id="Coils"/>
    </source>
</evidence>
<dbReference type="InterPro" id="IPR045239">
    <property type="entry name" value="bHLH95_bHLH"/>
</dbReference>
<comment type="similarity">
    <text evidence="1">Belongs to the bHLH protein family.</text>
</comment>
<sequence>MKLPGAPTRTRRSCSREHHNHYCIVSPSGGRFLLQILPSQLPTNDDHHGLFFDNLDTIVNLDDLMAQEPHPGTRETQEWFSVRRRIQAVRRSPHAEKEDPSQAACGQRAFKSAMSALERMHMARLAKWQSYQMGMSAPPPSVDSSGDQLQHVLSERKRREKLNDSFKALRTVLPPGSKFLIERSSLHGKKDRASTLIRARDYVNSLKSRVSELEEKNKILVDTQLHGDNAGQQDDYSGEQVEVDISRPVSEETSQEFKMKVVVKSGCNAMDALVTILQSLKEIEDVRFVAMDTGSSTGHPLGKDFQTATITVQVKSSRYDDKFLKESLIRIVKDAMKSEIVTS</sequence>
<dbReference type="InterPro" id="IPR055477">
    <property type="entry name" value="DUF7049"/>
</dbReference>
<dbReference type="PANTHER" id="PTHR46665">
    <property type="entry name" value="TRANSCRIPTION FACTOR BHLH041-RELATED-RELATED"/>
    <property type="match status" value="1"/>
</dbReference>
<dbReference type="AlphaFoldDB" id="A0A5J9SK50"/>
<dbReference type="PROSITE" id="PS50888">
    <property type="entry name" value="BHLH"/>
    <property type="match status" value="1"/>
</dbReference>
<reference evidence="6 7" key="1">
    <citation type="journal article" date="2019" name="Sci. Rep.">
        <title>A high-quality genome of Eragrostis curvula grass provides insights into Poaceae evolution and supports new strategies to enhance forage quality.</title>
        <authorList>
            <person name="Carballo J."/>
            <person name="Santos B.A.C.M."/>
            <person name="Zappacosta D."/>
            <person name="Garbus I."/>
            <person name="Selva J.P."/>
            <person name="Gallo C.A."/>
            <person name="Diaz A."/>
            <person name="Albertini E."/>
            <person name="Caccamo M."/>
            <person name="Echenique V."/>
        </authorList>
    </citation>
    <scope>NUCLEOTIDE SEQUENCE [LARGE SCALE GENOMIC DNA]</scope>
    <source>
        <strain evidence="7">cv. Victoria</strain>
        <tissue evidence="6">Leaf</tissue>
    </source>
</reference>
<evidence type="ECO:0000313" key="6">
    <source>
        <dbReference type="EMBL" id="TVT99343.1"/>
    </source>
</evidence>
<proteinExistence type="inferred from homology"/>
<dbReference type="Pfam" id="PF23132">
    <property type="entry name" value="DUF7049"/>
    <property type="match status" value="1"/>
</dbReference>
<dbReference type="Proteomes" id="UP000324897">
    <property type="component" value="Unassembled WGS sequence"/>
</dbReference>
<dbReference type="SMART" id="SM00353">
    <property type="entry name" value="HLH"/>
    <property type="match status" value="1"/>
</dbReference>
<evidence type="ECO:0000256" key="3">
    <source>
        <dbReference type="ARBA" id="ARBA00023163"/>
    </source>
</evidence>
<keyword evidence="4" id="KW-0175">Coiled coil</keyword>
<evidence type="ECO:0000313" key="7">
    <source>
        <dbReference type="Proteomes" id="UP000324897"/>
    </source>
</evidence>
<keyword evidence="3" id="KW-0804">Transcription</keyword>
<accession>A0A5J9SK50</accession>
<keyword evidence="2" id="KW-0805">Transcription regulation</keyword>
<feature type="domain" description="BHLH" evidence="5">
    <location>
        <begin position="146"/>
        <end position="206"/>
    </location>
</feature>
<dbReference type="EMBL" id="RWGY01000728">
    <property type="protein sequence ID" value="TVT99343.1"/>
    <property type="molecule type" value="Genomic_DNA"/>
</dbReference>
<dbReference type="SUPFAM" id="SSF47459">
    <property type="entry name" value="HLH, helix-loop-helix DNA-binding domain"/>
    <property type="match status" value="1"/>
</dbReference>